<organism evidence="5 6">
    <name type="scientific">Bradyrhizobium brasilense</name>
    <dbReference type="NCBI Taxonomy" id="1419277"/>
    <lineage>
        <taxon>Bacteria</taxon>
        <taxon>Pseudomonadati</taxon>
        <taxon>Pseudomonadota</taxon>
        <taxon>Alphaproteobacteria</taxon>
        <taxon>Hyphomicrobiales</taxon>
        <taxon>Nitrobacteraceae</taxon>
        <taxon>Bradyrhizobium</taxon>
    </lineage>
</organism>
<dbReference type="EMBL" id="FMZW01000012">
    <property type="protein sequence ID" value="SDD53675.1"/>
    <property type="molecule type" value="Genomic_DNA"/>
</dbReference>
<reference evidence="5 6" key="1">
    <citation type="submission" date="2016-10" db="EMBL/GenBank/DDBJ databases">
        <authorList>
            <person name="de Groot N.N."/>
        </authorList>
    </citation>
    <scope>NUCLEOTIDE SEQUENCE [LARGE SCALE GENOMIC DNA]</scope>
    <source>
        <strain evidence="5 6">R5</strain>
    </source>
</reference>
<dbReference type="GO" id="GO:0006355">
    <property type="term" value="P:regulation of DNA-templated transcription"/>
    <property type="evidence" value="ECO:0007669"/>
    <property type="project" value="InterPro"/>
</dbReference>
<evidence type="ECO:0000256" key="1">
    <source>
        <dbReference type="ARBA" id="ARBA00023125"/>
    </source>
</evidence>
<sequence>MDPATDSVLIFDSFELDLARGVARVDGVDLDLRPKSFAVLGYLAGNAGRLASKQDLHEAVWGNVAVSDHSLVQCIRELRLKLRDDDHRIIKTVSRRGYRLDARPVPRPHDHGSQNLSRRTSAPRGIAARLAALPRWLLIAGLSVIAFASFASAPPLANGMWHPLAELAHWLVPQDHGIVPEQDVERITALAAEKQLPLPAYRVRAPASDVPDNVRRFLGVWVSAEGWINSHRQFMMIVTNVDRDGVATGYLVNGPAMPHSRVPGPGFSGGFTGYVLDDVLRYDGNTGLHSAFITADGRIEFKLVFREGGTGVVFLEPLWTLAHPGRIARSQT</sequence>
<feature type="DNA-binding region" description="OmpR/PhoB-type" evidence="2">
    <location>
        <begin position="6"/>
        <end position="102"/>
    </location>
</feature>
<dbReference type="Pfam" id="PF00486">
    <property type="entry name" value="Trans_reg_C"/>
    <property type="match status" value="1"/>
</dbReference>
<dbReference type="InterPro" id="IPR001867">
    <property type="entry name" value="OmpR/PhoB-type_DNA-bd"/>
</dbReference>
<dbReference type="RefSeq" id="WP_229160198.1">
    <property type="nucleotide sequence ID" value="NZ_JACMYN010000143.1"/>
</dbReference>
<proteinExistence type="predicted"/>
<gene>
    <name evidence="5" type="ORF">SAMN05216337_101275</name>
</gene>
<keyword evidence="1 2" id="KW-0238">DNA-binding</keyword>
<dbReference type="CDD" id="cd00383">
    <property type="entry name" value="trans_reg_C"/>
    <property type="match status" value="1"/>
</dbReference>
<evidence type="ECO:0000259" key="4">
    <source>
        <dbReference type="PROSITE" id="PS51755"/>
    </source>
</evidence>
<evidence type="ECO:0000256" key="3">
    <source>
        <dbReference type="SAM" id="MobiDB-lite"/>
    </source>
</evidence>
<feature type="region of interest" description="Disordered" evidence="3">
    <location>
        <begin position="101"/>
        <end position="120"/>
    </location>
</feature>
<evidence type="ECO:0000313" key="6">
    <source>
        <dbReference type="Proteomes" id="UP000199245"/>
    </source>
</evidence>
<dbReference type="GO" id="GO:0003677">
    <property type="term" value="F:DNA binding"/>
    <property type="evidence" value="ECO:0007669"/>
    <property type="project" value="UniProtKB-UniRule"/>
</dbReference>
<evidence type="ECO:0000256" key="2">
    <source>
        <dbReference type="PROSITE-ProRule" id="PRU01091"/>
    </source>
</evidence>
<dbReference type="AlphaFoldDB" id="A0A1G6VL97"/>
<evidence type="ECO:0000313" key="5">
    <source>
        <dbReference type="EMBL" id="SDD53675.1"/>
    </source>
</evidence>
<dbReference type="SUPFAM" id="SSF46894">
    <property type="entry name" value="C-terminal effector domain of the bipartite response regulators"/>
    <property type="match status" value="1"/>
</dbReference>
<protein>
    <submittedName>
        <fullName evidence="5">DNA-binding winged helix-turn-helix (WHTH) domain-containing protein</fullName>
    </submittedName>
</protein>
<name>A0A1G6VL97_9BRAD</name>
<dbReference type="InterPro" id="IPR036388">
    <property type="entry name" value="WH-like_DNA-bd_sf"/>
</dbReference>
<dbReference type="SMART" id="SM00862">
    <property type="entry name" value="Trans_reg_C"/>
    <property type="match status" value="1"/>
</dbReference>
<dbReference type="PROSITE" id="PS51755">
    <property type="entry name" value="OMPR_PHOB"/>
    <property type="match status" value="1"/>
</dbReference>
<dbReference type="Proteomes" id="UP000199245">
    <property type="component" value="Unassembled WGS sequence"/>
</dbReference>
<dbReference type="GO" id="GO:0000160">
    <property type="term" value="P:phosphorelay signal transduction system"/>
    <property type="evidence" value="ECO:0007669"/>
    <property type="project" value="InterPro"/>
</dbReference>
<feature type="compositionally biased region" description="Basic and acidic residues" evidence="3">
    <location>
        <begin position="101"/>
        <end position="112"/>
    </location>
</feature>
<dbReference type="InterPro" id="IPR016032">
    <property type="entry name" value="Sig_transdc_resp-reg_C-effctor"/>
</dbReference>
<feature type="domain" description="OmpR/PhoB-type" evidence="4">
    <location>
        <begin position="6"/>
        <end position="102"/>
    </location>
</feature>
<accession>A0A1G6VL97</accession>
<dbReference type="Gene3D" id="1.10.10.10">
    <property type="entry name" value="Winged helix-like DNA-binding domain superfamily/Winged helix DNA-binding domain"/>
    <property type="match status" value="1"/>
</dbReference>